<evidence type="ECO:0000313" key="8">
    <source>
        <dbReference type="Proteomes" id="UP000054081"/>
    </source>
</evidence>
<evidence type="ECO:0000256" key="3">
    <source>
        <dbReference type="ARBA" id="ARBA00022989"/>
    </source>
</evidence>
<dbReference type="PRINTS" id="PR00245">
    <property type="entry name" value="OLFACTORYR"/>
</dbReference>
<dbReference type="GO" id="GO:0004984">
    <property type="term" value="F:olfactory receptor activity"/>
    <property type="evidence" value="ECO:0007669"/>
    <property type="project" value="InterPro"/>
</dbReference>
<dbReference type="SUPFAM" id="SSF81321">
    <property type="entry name" value="Family A G protein-coupled receptor-like"/>
    <property type="match status" value="1"/>
</dbReference>
<protein>
    <submittedName>
        <fullName evidence="7">Olfactory receptor 5V1</fullName>
    </submittedName>
</protein>
<feature type="non-terminal residue" evidence="7">
    <location>
        <position position="1"/>
    </location>
</feature>
<organism evidence="7 8">
    <name type="scientific">Pygoscelis adeliae</name>
    <name type="common">Adelie penguin</name>
    <dbReference type="NCBI Taxonomy" id="9238"/>
    <lineage>
        <taxon>Eukaryota</taxon>
        <taxon>Metazoa</taxon>
        <taxon>Chordata</taxon>
        <taxon>Craniata</taxon>
        <taxon>Vertebrata</taxon>
        <taxon>Euteleostomi</taxon>
        <taxon>Archelosauria</taxon>
        <taxon>Archosauria</taxon>
        <taxon>Dinosauria</taxon>
        <taxon>Saurischia</taxon>
        <taxon>Theropoda</taxon>
        <taxon>Coelurosauria</taxon>
        <taxon>Aves</taxon>
        <taxon>Neognathae</taxon>
        <taxon>Neoaves</taxon>
        <taxon>Aequornithes</taxon>
        <taxon>Sphenisciformes</taxon>
        <taxon>Spheniscidae</taxon>
        <taxon>Pygoscelis</taxon>
    </lineage>
</organism>
<dbReference type="GO" id="GO:0016020">
    <property type="term" value="C:membrane"/>
    <property type="evidence" value="ECO:0007669"/>
    <property type="project" value="UniProtKB-SubCell"/>
</dbReference>
<evidence type="ECO:0000313" key="7">
    <source>
        <dbReference type="EMBL" id="KFW67435.1"/>
    </source>
</evidence>
<gene>
    <name evidence="7" type="ORF">AS28_06121</name>
</gene>
<keyword evidence="5" id="KW-0807">Transducer</keyword>
<evidence type="ECO:0000256" key="1">
    <source>
        <dbReference type="ARBA" id="ARBA00004141"/>
    </source>
</evidence>
<accession>A0A093NZL9</accession>
<comment type="subcellular location">
    <subcellularLocation>
        <location evidence="1">Membrane</location>
        <topology evidence="1">Multi-pass membrane protein</topology>
    </subcellularLocation>
</comment>
<dbReference type="Gene3D" id="1.20.1070.10">
    <property type="entry name" value="Rhodopsin 7-helix transmembrane proteins"/>
    <property type="match status" value="1"/>
</dbReference>
<feature type="transmembrane region" description="Helical" evidence="6">
    <location>
        <begin position="35"/>
        <end position="56"/>
    </location>
</feature>
<dbReference type="Pfam" id="PF13853">
    <property type="entry name" value="7tm_4"/>
    <property type="match status" value="1"/>
</dbReference>
<name>A0A093NZL9_PYGAD</name>
<evidence type="ECO:0000256" key="2">
    <source>
        <dbReference type="ARBA" id="ARBA00022692"/>
    </source>
</evidence>
<evidence type="ECO:0000256" key="5">
    <source>
        <dbReference type="ARBA" id="ARBA00023224"/>
    </source>
</evidence>
<keyword evidence="7" id="KW-0675">Receptor</keyword>
<dbReference type="InterPro" id="IPR000725">
    <property type="entry name" value="Olfact_rcpt"/>
</dbReference>
<reference evidence="7 8" key="1">
    <citation type="submission" date="2014-04" db="EMBL/GenBank/DDBJ databases">
        <title>Genome evolution of avian class.</title>
        <authorList>
            <person name="Zhang G."/>
            <person name="Li C."/>
        </authorList>
    </citation>
    <scope>NUCLEOTIDE SEQUENCE [LARGE SCALE GENOMIC DNA]</scope>
    <source>
        <strain evidence="7">BGI_AS28</strain>
    </source>
</reference>
<dbReference type="Proteomes" id="UP000054081">
    <property type="component" value="Unassembled WGS sequence"/>
</dbReference>
<proteinExistence type="predicted"/>
<evidence type="ECO:0000256" key="6">
    <source>
        <dbReference type="SAM" id="Phobius"/>
    </source>
</evidence>
<feature type="non-terminal residue" evidence="7">
    <location>
        <position position="95"/>
    </location>
</feature>
<evidence type="ECO:0000256" key="4">
    <source>
        <dbReference type="ARBA" id="ARBA00023136"/>
    </source>
</evidence>
<dbReference type="EMBL" id="KL225098">
    <property type="protein sequence ID" value="KFW67435.1"/>
    <property type="molecule type" value="Genomic_DNA"/>
</dbReference>
<keyword evidence="8" id="KW-1185">Reference proteome</keyword>
<dbReference type="AlphaFoldDB" id="A0A093NZL9"/>
<dbReference type="GO" id="GO:0007186">
    <property type="term" value="P:G protein-coupled receptor signaling pathway"/>
    <property type="evidence" value="ECO:0007669"/>
    <property type="project" value="InterPro"/>
</dbReference>
<keyword evidence="2 6" id="KW-0812">Transmembrane</keyword>
<sequence length="95" mass="10520">IILGTGSFLLVILSYCLIIITILKIQGSAGKWKAFSTCSSYLAIVGLFYSTIIYTYTQPTSTPLEKKNKTVSIIYTLVTPTLNPLIYSLHNKVIK</sequence>
<keyword evidence="3 6" id="KW-1133">Transmembrane helix</keyword>
<keyword evidence="4 6" id="KW-0472">Membrane</keyword>
<feature type="transmembrane region" description="Helical" evidence="6">
    <location>
        <begin position="6"/>
        <end position="23"/>
    </location>
</feature>
<feature type="transmembrane region" description="Helical" evidence="6">
    <location>
        <begin position="71"/>
        <end position="89"/>
    </location>
</feature>
<dbReference type="PANTHER" id="PTHR48001">
    <property type="entry name" value="OLFACTORY RECEPTOR"/>
    <property type="match status" value="1"/>
</dbReference>